<organism evidence="2">
    <name type="scientific">Kitasatospora camelliae</name>
    <dbReference type="NCBI Taxonomy" id="3156397"/>
    <lineage>
        <taxon>Bacteria</taxon>
        <taxon>Bacillati</taxon>
        <taxon>Actinomycetota</taxon>
        <taxon>Actinomycetes</taxon>
        <taxon>Kitasatosporales</taxon>
        <taxon>Streptomycetaceae</taxon>
        <taxon>Kitasatospora</taxon>
    </lineage>
</organism>
<keyword evidence="1" id="KW-0732">Signal</keyword>
<gene>
    <name evidence="2" type="ORF">ABWK59_11170</name>
</gene>
<dbReference type="RefSeq" id="WP_354640109.1">
    <property type="nucleotide sequence ID" value="NZ_CP159872.1"/>
</dbReference>
<evidence type="ECO:0000313" key="2">
    <source>
        <dbReference type="EMBL" id="XCM79451.1"/>
    </source>
</evidence>
<dbReference type="AlphaFoldDB" id="A0AAU8JUB6"/>
<evidence type="ECO:0000256" key="1">
    <source>
        <dbReference type="SAM" id="SignalP"/>
    </source>
</evidence>
<accession>A0AAU8JUB6</accession>
<sequence>MNRTTAARTRAAFASVAAAGLALLAVTAPAHATGGTPTTPTDLYNEYQACSTDQAKPVYVAGRTGLTVEGIPGHTDPEVRWVTEQFRAWPVSDPSQVITAERTYSSLGNEATATLGGYNAPLLDGETYAWQARTVNADGGAASDWSAPCYVATDDTFPNAAPTVSSPNYPEGQQNQGGTPIKLTFGANGVSDVAGYTFTWFGTFPVAGGASIGEHGIPEYHDPYETSPNFFARADSLGGSATVNLMPPHTSGFLVLQVASLDRAFNRSQPTTYFIRIKPDAPTVTKVSNSPQYGKQAIFKLTPDPGLQAVSPVVSYTVRHLGQSQSETTVKASTSGIAELDLTLDDPYGDVLLVTSTSANGWVSQQQWWRTDGTDSSPTVTSDVYPENGSGGGAGVPGTFTFTPKIKGAVSYTYSINWGEGTTVKAGPRGEAQITWTPTDSGWYALEVYGTTKDGAQTAPASYYFTVN</sequence>
<proteinExistence type="predicted"/>
<dbReference type="KEGG" id="kcm:ABWK59_11170"/>
<feature type="signal peptide" evidence="1">
    <location>
        <begin position="1"/>
        <end position="32"/>
    </location>
</feature>
<reference evidence="2" key="1">
    <citation type="submission" date="2024-06" db="EMBL/GenBank/DDBJ databases">
        <title>The genome sequences of Kitasatospora sp. strain HUAS MG31.</title>
        <authorList>
            <person name="Mo P."/>
        </authorList>
    </citation>
    <scope>NUCLEOTIDE SEQUENCE</scope>
    <source>
        <strain evidence="2">HUAS MG31</strain>
    </source>
</reference>
<dbReference type="EMBL" id="CP159872">
    <property type="protein sequence ID" value="XCM79451.1"/>
    <property type="molecule type" value="Genomic_DNA"/>
</dbReference>
<feature type="chain" id="PRO_5043806731" evidence="1">
    <location>
        <begin position="33"/>
        <end position="468"/>
    </location>
</feature>
<protein>
    <submittedName>
        <fullName evidence="2">Uncharacterized protein</fullName>
    </submittedName>
</protein>
<name>A0AAU8JUB6_9ACTN</name>